<evidence type="ECO:0000256" key="2">
    <source>
        <dbReference type="ARBA" id="ARBA00022723"/>
    </source>
</evidence>
<dbReference type="Pfam" id="PF00078">
    <property type="entry name" value="RVT_1"/>
    <property type="match status" value="1"/>
</dbReference>
<evidence type="ECO:0000256" key="7">
    <source>
        <dbReference type="ARBA" id="ARBA00023125"/>
    </source>
</evidence>
<evidence type="ECO:0000256" key="5">
    <source>
        <dbReference type="ARBA" id="ARBA00022842"/>
    </source>
</evidence>
<dbReference type="InterPro" id="IPR000477">
    <property type="entry name" value="RT_dom"/>
</dbReference>
<keyword evidence="7 10" id="KW-0238">DNA-binding</keyword>
<evidence type="ECO:0000313" key="13">
    <source>
        <dbReference type="Proteomes" id="UP001059836"/>
    </source>
</evidence>
<accession>A0ABX6ICA4</accession>
<dbReference type="InterPro" id="IPR042211">
    <property type="entry name" value="CRISPR-assoc_Cas1_N"/>
</dbReference>
<dbReference type="CDD" id="cd01651">
    <property type="entry name" value="RT_G2_intron"/>
    <property type="match status" value="1"/>
</dbReference>
<comment type="cofactor">
    <cofactor evidence="10">
        <name>Mg(2+)</name>
        <dbReference type="ChEBI" id="CHEBI:18420"/>
    </cofactor>
    <cofactor evidence="10">
        <name>Mn(2+)</name>
        <dbReference type="ChEBI" id="CHEBI:29035"/>
    </cofactor>
</comment>
<dbReference type="InterPro" id="IPR002729">
    <property type="entry name" value="CRISPR-assoc_Cas1"/>
</dbReference>
<dbReference type="NCBIfam" id="TIGR00287">
    <property type="entry name" value="cas1"/>
    <property type="match status" value="1"/>
</dbReference>
<dbReference type="GO" id="GO:0004519">
    <property type="term" value="F:endonuclease activity"/>
    <property type="evidence" value="ECO:0007669"/>
    <property type="project" value="UniProtKB-KW"/>
</dbReference>
<organism evidence="12 13">
    <name type="scientific">Gordonia pseudamarae</name>
    <dbReference type="NCBI Taxonomy" id="2831662"/>
    <lineage>
        <taxon>Bacteria</taxon>
        <taxon>Bacillati</taxon>
        <taxon>Actinomycetota</taxon>
        <taxon>Actinomycetes</taxon>
        <taxon>Mycobacteriales</taxon>
        <taxon>Gordoniaceae</taxon>
        <taxon>Gordonia</taxon>
    </lineage>
</organism>
<evidence type="ECO:0000256" key="3">
    <source>
        <dbReference type="ARBA" id="ARBA00022759"/>
    </source>
</evidence>
<dbReference type="SUPFAM" id="SSF56672">
    <property type="entry name" value="DNA/RNA polymerases"/>
    <property type="match status" value="1"/>
</dbReference>
<dbReference type="InterPro" id="IPR042206">
    <property type="entry name" value="CRISPR-assoc_Cas1_C"/>
</dbReference>
<evidence type="ECO:0000256" key="10">
    <source>
        <dbReference type="HAMAP-Rule" id="MF_01470"/>
    </source>
</evidence>
<sequence length="624" mass="68425">MPPTSLRQRAIAPDQLMAAWRRILSKPGDRPSEKVQRFVDDGKLDILASELAAGTYEPVSLTLFDVPKKDGTTRELNVPALRDRIAERAILDVVSPYVDPHLGPASYAYREGLGVVDAVAAVVGLRDEGLHWVLHADIDDCFNTIPRDTAVRRLKALLPDDSLDPLIDLLTHRLVATRRGLKETRGVPQGTALSPMLANLILVDLDDALLDRGLPVVRYADDFVVLGVSRDTVLEAARVATDALEGIGMSLGEDKTEVMNFDDGFCFLGEDFGSRYPPSTDSHRVEVPTRRILYCGRQGSRVFTKNGRVVVESKDNTTLADVPKNLVSRIVCFGAVSLAAGTRSWTLDEGTDVVFLSRRGNYQGQQLAAADGSRVARLCAQLKFVSDPALTLPVARRIVDAKISHQITLLQRFTRPEDAESVESALRTAREMRRMLVDASTVDEVFGLEGAAAGAYFKAYGQLLPDDLAFTVRSRRPPMDVANSALGYGYAILVSECVSALVAAGLDPNIGVLHKASGRRPGLALDLMEEFRPLIIDQVVLTAARQFALTAEHGSAITGERGIYLTKAGKSSLVRAYERRMLQVTAGAIPGFRGSWRRHLYRQAKLLMRTVMNPDEQWTGLSWR</sequence>
<dbReference type="HAMAP" id="MF_01470">
    <property type="entry name" value="Cas1"/>
    <property type="match status" value="1"/>
</dbReference>
<evidence type="ECO:0000313" key="12">
    <source>
        <dbReference type="EMBL" id="QHN33617.1"/>
    </source>
</evidence>
<keyword evidence="13" id="KW-1185">Reference proteome</keyword>
<keyword evidence="6 10" id="KW-0051">Antiviral defense</keyword>
<name>A0ABX6ICA4_9ACTN</name>
<dbReference type="CDD" id="cd09634">
    <property type="entry name" value="Cas1_I-II-III"/>
    <property type="match status" value="1"/>
</dbReference>
<dbReference type="PROSITE" id="PS50878">
    <property type="entry name" value="RT_POL"/>
    <property type="match status" value="1"/>
</dbReference>
<dbReference type="Gene3D" id="1.20.120.920">
    <property type="entry name" value="CRISPR-associated endonuclease Cas1, C-terminal domain"/>
    <property type="match status" value="1"/>
</dbReference>
<dbReference type="PANTHER" id="PTHR34353">
    <property type="entry name" value="CRISPR-ASSOCIATED ENDONUCLEASE CAS1 1"/>
    <property type="match status" value="1"/>
</dbReference>
<dbReference type="EC" id="3.1.-.-" evidence="10"/>
<evidence type="ECO:0000256" key="6">
    <source>
        <dbReference type="ARBA" id="ARBA00023118"/>
    </source>
</evidence>
<evidence type="ECO:0000256" key="4">
    <source>
        <dbReference type="ARBA" id="ARBA00022801"/>
    </source>
</evidence>
<dbReference type="PANTHER" id="PTHR34353:SF2">
    <property type="entry name" value="CRISPR-ASSOCIATED ENDONUCLEASE CAS1 1"/>
    <property type="match status" value="1"/>
</dbReference>
<keyword evidence="5 10" id="KW-0460">Magnesium</keyword>
<feature type="binding site" evidence="10">
    <location>
        <position position="529"/>
    </location>
    <ligand>
        <name>Mn(2+)</name>
        <dbReference type="ChEBI" id="CHEBI:29035"/>
    </ligand>
</feature>
<dbReference type="InterPro" id="IPR043502">
    <property type="entry name" value="DNA/RNA_pol_sf"/>
</dbReference>
<dbReference type="Pfam" id="PF01867">
    <property type="entry name" value="Cas_Cas1"/>
    <property type="match status" value="1"/>
</dbReference>
<dbReference type="EMBL" id="CP045809">
    <property type="protein sequence ID" value="QHN33617.1"/>
    <property type="molecule type" value="Genomic_DNA"/>
</dbReference>
<evidence type="ECO:0000256" key="9">
    <source>
        <dbReference type="ARBA" id="ARBA00038592"/>
    </source>
</evidence>
<comment type="similarity">
    <text evidence="10">Belongs to the CRISPR-associated endonuclease Cas1 family.</text>
</comment>
<feature type="binding site" evidence="10">
    <location>
        <position position="514"/>
    </location>
    <ligand>
        <name>Mn(2+)</name>
        <dbReference type="ChEBI" id="CHEBI:29035"/>
    </ligand>
</feature>
<gene>
    <name evidence="10 12" type="primary">cas1</name>
    <name evidence="12" type="ORF">GII31_00545</name>
</gene>
<keyword evidence="4 10" id="KW-0378">Hydrolase</keyword>
<proteinExistence type="inferred from homology"/>
<protein>
    <recommendedName>
        <fullName evidence="10">CRISPR-associated endonuclease Cas1</fullName>
        <ecNumber evidence="10">3.1.-.-</ecNumber>
    </recommendedName>
</protein>
<feature type="domain" description="Reverse transcriptase" evidence="11">
    <location>
        <begin position="47"/>
        <end position="272"/>
    </location>
</feature>
<dbReference type="Gene3D" id="3.100.10.20">
    <property type="entry name" value="CRISPR-associated endonuclease Cas1, N-terminal domain"/>
    <property type="match status" value="1"/>
</dbReference>
<dbReference type="Proteomes" id="UP001059836">
    <property type="component" value="Chromosome"/>
</dbReference>
<evidence type="ECO:0000256" key="1">
    <source>
        <dbReference type="ARBA" id="ARBA00022722"/>
    </source>
</evidence>
<keyword evidence="1 10" id="KW-0540">Nuclease</keyword>
<dbReference type="InterPro" id="IPR050646">
    <property type="entry name" value="Cas1"/>
</dbReference>
<reference evidence="12" key="1">
    <citation type="journal article" date="2021" name="Nat. Microbiol.">
        <title>Cocultivation of an ultrasmall environmental parasitic bacterium with lytic ability against bacteria associated with wastewater foams.</title>
        <authorList>
            <person name="Batinovic S."/>
            <person name="Rose J.J.A."/>
            <person name="Ratcliffe J."/>
            <person name="Seviour R.J."/>
            <person name="Petrovski S."/>
        </authorList>
    </citation>
    <scope>NUCLEOTIDE SEQUENCE</scope>
    <source>
        <strain evidence="12">CON9</strain>
    </source>
</reference>
<evidence type="ECO:0000259" key="11">
    <source>
        <dbReference type="PROSITE" id="PS50878"/>
    </source>
</evidence>
<evidence type="ECO:0000256" key="8">
    <source>
        <dbReference type="ARBA" id="ARBA00023211"/>
    </source>
</evidence>
<keyword evidence="2 10" id="KW-0479">Metal-binding</keyword>
<comment type="subunit">
    <text evidence="9 10">Homodimer, forms a heterotetramer with a Cas2 homodimer.</text>
</comment>
<feature type="binding site" evidence="10">
    <location>
        <position position="449"/>
    </location>
    <ligand>
        <name>Mn(2+)</name>
        <dbReference type="ChEBI" id="CHEBI:29035"/>
    </ligand>
</feature>
<keyword evidence="3 10" id="KW-0255">Endonuclease</keyword>
<comment type="function">
    <text evidence="10">CRISPR (clustered regularly interspaced short palindromic repeat), is an adaptive immune system that provides protection against mobile genetic elements (viruses, transposable elements and conjugative plasmids). CRISPR clusters contain spacers, sequences complementary to antecedent mobile elements, and target invading nucleic acids. CRISPR clusters are transcribed and processed into CRISPR RNA (crRNA). Acts as a dsDNA endonuclease. Involved in the integration of spacer DNA into the CRISPR cassette.</text>
</comment>
<dbReference type="RefSeq" id="WP_213245817.1">
    <property type="nucleotide sequence ID" value="NZ_CP045806.1"/>
</dbReference>
<keyword evidence="8 10" id="KW-0464">Manganese</keyword>